<dbReference type="GeneID" id="77801361"/>
<reference evidence="1" key="1">
    <citation type="submission" date="2022-10" db="EMBL/GenBank/DDBJ databases">
        <title>Puccinia triticina Genome sequencing and assembly.</title>
        <authorList>
            <person name="Li C."/>
        </authorList>
    </citation>
    <scope>NUCLEOTIDE SEQUENCE</scope>
    <source>
        <strain evidence="1">Pt15</strain>
    </source>
</reference>
<evidence type="ECO:0000313" key="1">
    <source>
        <dbReference type="EMBL" id="WAQ88882.1"/>
    </source>
</evidence>
<dbReference type="RefSeq" id="XP_053024437.1">
    <property type="nucleotide sequence ID" value="XM_053160466.1"/>
</dbReference>
<accession>A0ABY7CWQ2</accession>
<dbReference type="Proteomes" id="UP001164743">
    <property type="component" value="Chromosome 10A"/>
</dbReference>
<gene>
    <name evidence="1" type="ORF">PtA15_10A303</name>
</gene>
<proteinExistence type="predicted"/>
<keyword evidence="2" id="KW-1185">Reference proteome</keyword>
<protein>
    <submittedName>
        <fullName evidence="1">Uncharacterized protein</fullName>
    </submittedName>
</protein>
<name>A0ABY7CWQ2_9BASI</name>
<organism evidence="1 2">
    <name type="scientific">Puccinia triticina</name>
    <dbReference type="NCBI Taxonomy" id="208348"/>
    <lineage>
        <taxon>Eukaryota</taxon>
        <taxon>Fungi</taxon>
        <taxon>Dikarya</taxon>
        <taxon>Basidiomycota</taxon>
        <taxon>Pucciniomycotina</taxon>
        <taxon>Pucciniomycetes</taxon>
        <taxon>Pucciniales</taxon>
        <taxon>Pucciniaceae</taxon>
        <taxon>Puccinia</taxon>
    </lineage>
</organism>
<sequence>MKSEELAVGVEAVESGGGFFEEGKIAEQVLRRFQAAWFLRAIRLRGELAPHAVGPREPTTAIAGVGAVRRRIGEAGGPAQAVFIARRARPSTASTALVRAEPARVKTRRPTLPGAQTALPTLAFLRDHQQRVALGLLGKRAQLVDTDHERLGSSSLVELLGCVRVFCFRWVVS</sequence>
<dbReference type="EMBL" id="CP110430">
    <property type="protein sequence ID" value="WAQ88882.1"/>
    <property type="molecule type" value="Genomic_DNA"/>
</dbReference>
<evidence type="ECO:0000313" key="2">
    <source>
        <dbReference type="Proteomes" id="UP001164743"/>
    </source>
</evidence>